<keyword evidence="1" id="KW-0812">Transmembrane</keyword>
<dbReference type="SUPFAM" id="SSF52540">
    <property type="entry name" value="P-loop containing nucleoside triphosphate hydrolases"/>
    <property type="match status" value="1"/>
</dbReference>
<feature type="transmembrane region" description="Helical" evidence="1">
    <location>
        <begin position="273"/>
        <end position="292"/>
    </location>
</feature>
<accession>A0AAT9JTU7</accession>
<feature type="domain" description="ORC1/DEAH AAA+ ATPase" evidence="2">
    <location>
        <begin position="54"/>
        <end position="153"/>
    </location>
</feature>
<protein>
    <submittedName>
        <fullName evidence="3">ATP-binding protein</fullName>
    </submittedName>
</protein>
<organism evidence="3">
    <name type="scientific">Synechococcus elongatus PCC 11802</name>
    <dbReference type="NCBI Taxonomy" id="2283154"/>
    <lineage>
        <taxon>Bacteria</taxon>
        <taxon>Bacillati</taxon>
        <taxon>Cyanobacteriota</taxon>
        <taxon>Cyanophyceae</taxon>
        <taxon>Synechococcales</taxon>
        <taxon>Synechococcaceae</taxon>
        <taxon>Synechococcus</taxon>
    </lineage>
</organism>
<dbReference type="Gene3D" id="3.40.50.300">
    <property type="entry name" value="P-loop containing nucleotide triphosphate hydrolases"/>
    <property type="match status" value="1"/>
</dbReference>
<dbReference type="InterPro" id="IPR027417">
    <property type="entry name" value="P-loop_NTPase"/>
</dbReference>
<reference evidence="3" key="1">
    <citation type="submission" date="2024-01" db="EMBL/GenBank/DDBJ databases">
        <title>Synechococcus elongatus PCC 11802, a close yet different native of Synechococcus elongatus PCC 11801.</title>
        <authorList>
            <person name="Jaiswal D."/>
            <person name="Sengupta A."/>
            <person name="Sengupta S."/>
            <person name="Pakrasi H.B."/>
            <person name="Wangikar P."/>
        </authorList>
    </citation>
    <scope>NUCLEOTIDE SEQUENCE</scope>
    <source>
        <strain evidence="3">PCC 11802</strain>
    </source>
</reference>
<evidence type="ECO:0000259" key="2">
    <source>
        <dbReference type="Pfam" id="PF13401"/>
    </source>
</evidence>
<keyword evidence="1" id="KW-1133">Transmembrane helix</keyword>
<dbReference type="AlphaFoldDB" id="A0AAT9JTU7"/>
<dbReference type="EMBL" id="CP034671">
    <property type="protein sequence ID" value="QFZ91228.2"/>
    <property type="molecule type" value="Genomic_DNA"/>
</dbReference>
<keyword evidence="3" id="KW-0067">ATP-binding</keyword>
<evidence type="ECO:0000313" key="3">
    <source>
        <dbReference type="EMBL" id="QFZ91228.2"/>
    </source>
</evidence>
<dbReference type="InterPro" id="IPR049945">
    <property type="entry name" value="AAA_22"/>
</dbReference>
<keyword evidence="3" id="KW-0547">Nucleotide-binding</keyword>
<gene>
    <name evidence="3" type="ORF">EKO22_01460</name>
</gene>
<keyword evidence="1" id="KW-0472">Membrane</keyword>
<dbReference type="GO" id="GO:0005524">
    <property type="term" value="F:ATP binding"/>
    <property type="evidence" value="ECO:0007669"/>
    <property type="project" value="UniProtKB-KW"/>
</dbReference>
<dbReference type="Pfam" id="PF13401">
    <property type="entry name" value="AAA_22"/>
    <property type="match status" value="1"/>
</dbReference>
<name>A0AAT9JTU7_SYNEL</name>
<feature type="transmembrane region" description="Helical" evidence="1">
    <location>
        <begin position="248"/>
        <end position="267"/>
    </location>
</feature>
<evidence type="ECO:0000256" key="1">
    <source>
        <dbReference type="SAM" id="Phobius"/>
    </source>
</evidence>
<proteinExistence type="predicted"/>
<sequence>MWIERHRRQLASGEQKEYHYLVDEEGNRSAVPSLDAFRYRQREKQRIIASLRAAESLLVVGEAGSGKSRLSRAVVEDLKAVGYTVVTLPQPLTQRQLLIQVAEQLEIEPEQRQTVALFAETLREELENWPEPVFLVVDQVQRCPASFRLWLEQLLPLGIPMLLLATNPPAKDLFLKLPRLELEPLRDGQIRELMQAEAEQLGLELSAAELSALQARCGGNPLLAGRVVREAFLGLDETAPDHRQWIDGTPIVICGLASLIVLRYIGLGYSNRSLYVIGGILTVVALIARFFIGRLPRGNARLGR</sequence>
<dbReference type="GO" id="GO:0016887">
    <property type="term" value="F:ATP hydrolysis activity"/>
    <property type="evidence" value="ECO:0007669"/>
    <property type="project" value="InterPro"/>
</dbReference>